<evidence type="ECO:0000313" key="6">
    <source>
        <dbReference type="Proteomes" id="UP001194469"/>
    </source>
</evidence>
<dbReference type="InterPro" id="IPR017896">
    <property type="entry name" value="4Fe4S_Fe-S-bd"/>
</dbReference>
<evidence type="ECO:0000256" key="2">
    <source>
        <dbReference type="ARBA" id="ARBA00023004"/>
    </source>
</evidence>
<accession>A0ABS0J0Q9</accession>
<dbReference type="SUPFAM" id="SSF54862">
    <property type="entry name" value="4Fe-4S ferredoxins"/>
    <property type="match status" value="1"/>
</dbReference>
<sequence>MAMDSFSLRQAALRWGASLFGVADLDRLRTLPTQPENLLDGWTRAISLGVRLADPVLDDIVDGPTPLYAHHYRAVNTRLDDTALRLALLIQEAGGRALPLPASQAMDSVACTSMISHKAVAVAAGLGWQGKSLLTISPLYGPRIRLCTVLTDLPLQPGRPLVNRCGNCTRCADACPAGAIKGVALPHEPGAHYHSRDEALHFERCRALLQDDFAKRPLIGHSVCGVCVKVCPWGARGKGVLHGRDDVPMTMMDDQFTLFPQSS</sequence>
<organism evidence="5 6">
    <name type="scientific">Nitratidesulfovibrio oxamicus</name>
    <dbReference type="NCBI Taxonomy" id="32016"/>
    <lineage>
        <taxon>Bacteria</taxon>
        <taxon>Pseudomonadati</taxon>
        <taxon>Thermodesulfobacteriota</taxon>
        <taxon>Desulfovibrionia</taxon>
        <taxon>Desulfovibrionales</taxon>
        <taxon>Desulfovibrionaceae</taxon>
        <taxon>Nitratidesulfovibrio</taxon>
    </lineage>
</organism>
<keyword evidence="3" id="KW-0411">Iron-sulfur</keyword>
<keyword evidence="2" id="KW-0408">Iron</keyword>
<evidence type="ECO:0000256" key="1">
    <source>
        <dbReference type="ARBA" id="ARBA00022723"/>
    </source>
</evidence>
<reference evidence="5 6" key="1">
    <citation type="submission" date="2019-08" db="EMBL/GenBank/DDBJ databases">
        <authorList>
            <person name="Luo N."/>
        </authorList>
    </citation>
    <scope>NUCLEOTIDE SEQUENCE [LARGE SCALE GENOMIC DNA]</scope>
    <source>
        <strain evidence="5 6">NCIMB 9442</strain>
    </source>
</reference>
<keyword evidence="6" id="KW-1185">Reference proteome</keyword>
<evidence type="ECO:0000259" key="4">
    <source>
        <dbReference type="PROSITE" id="PS51379"/>
    </source>
</evidence>
<dbReference type="InterPro" id="IPR017900">
    <property type="entry name" value="4Fe4S_Fe_S_CS"/>
</dbReference>
<dbReference type="EMBL" id="VRYY01000058">
    <property type="protein sequence ID" value="MBG3875976.1"/>
    <property type="molecule type" value="Genomic_DNA"/>
</dbReference>
<proteinExistence type="predicted"/>
<dbReference type="Gene3D" id="3.30.70.20">
    <property type="match status" value="1"/>
</dbReference>
<dbReference type="PROSITE" id="PS00198">
    <property type="entry name" value="4FE4S_FER_1"/>
    <property type="match status" value="1"/>
</dbReference>
<name>A0ABS0J0Q9_9BACT</name>
<keyword evidence="1" id="KW-0479">Metal-binding</keyword>
<dbReference type="PANTHER" id="PTHR42827:SF1">
    <property type="entry name" value="IRON-SULFUR CLUSTER-BINDING PROTEIN"/>
    <property type="match status" value="1"/>
</dbReference>
<dbReference type="PANTHER" id="PTHR42827">
    <property type="entry name" value="IRON-SULFUR CLUSTER-BINDING PROTEIN-RELATED"/>
    <property type="match status" value="1"/>
</dbReference>
<gene>
    <name evidence="5" type="ORF">FVW20_02780</name>
</gene>
<evidence type="ECO:0000256" key="3">
    <source>
        <dbReference type="ARBA" id="ARBA00023014"/>
    </source>
</evidence>
<feature type="domain" description="4Fe-4S ferredoxin-type" evidence="4">
    <location>
        <begin position="158"/>
        <end position="185"/>
    </location>
</feature>
<evidence type="ECO:0000313" key="5">
    <source>
        <dbReference type="EMBL" id="MBG3875976.1"/>
    </source>
</evidence>
<comment type="caution">
    <text evidence="5">The sequence shown here is derived from an EMBL/GenBank/DDBJ whole genome shotgun (WGS) entry which is preliminary data.</text>
</comment>
<dbReference type="RefSeq" id="WP_196608197.1">
    <property type="nucleotide sequence ID" value="NZ_VRYY01000058.1"/>
</dbReference>
<dbReference type="PROSITE" id="PS51379">
    <property type="entry name" value="4FE4S_FER_2"/>
    <property type="match status" value="1"/>
</dbReference>
<dbReference type="Proteomes" id="UP001194469">
    <property type="component" value="Unassembled WGS sequence"/>
</dbReference>
<protein>
    <submittedName>
        <fullName evidence="5">Epoxyqueuosine reductase</fullName>
    </submittedName>
</protein>
<dbReference type="Pfam" id="PF13484">
    <property type="entry name" value="Fer4_16"/>
    <property type="match status" value="1"/>
</dbReference>